<evidence type="ECO:0000313" key="4">
    <source>
        <dbReference type="Proteomes" id="UP000217446"/>
    </source>
</evidence>
<gene>
    <name evidence="3" type="ORF">SO3561_06387</name>
</gene>
<protein>
    <submittedName>
        <fullName evidence="3">IS6 family transposase</fullName>
    </submittedName>
</protein>
<dbReference type="InterPro" id="IPR032874">
    <property type="entry name" value="DDE_dom"/>
</dbReference>
<evidence type="ECO:0000259" key="2">
    <source>
        <dbReference type="Pfam" id="PF13610"/>
    </source>
</evidence>
<accession>A0A250VL67</accession>
<reference evidence="4" key="1">
    <citation type="submission" date="2017-05" db="EMBL/GenBank/DDBJ databases">
        <title>Streptomyces olivochromogenes NBRC 3561 whole genome shotgun sequence.</title>
        <authorList>
            <person name="Dohra H."/>
            <person name="Kodani S."/>
        </authorList>
    </citation>
    <scope>NUCLEOTIDE SEQUENCE [LARGE SCALE GENOMIC DNA]</scope>
    <source>
        <strain evidence="4">NBRC 3561</strain>
    </source>
</reference>
<dbReference type="AlphaFoldDB" id="A0A250VL67"/>
<feature type="domain" description="DDE" evidence="2">
    <location>
        <begin position="3"/>
        <end position="66"/>
    </location>
</feature>
<dbReference type="PANTHER" id="PTHR35528">
    <property type="entry name" value="BLL1675 PROTEIN"/>
    <property type="match status" value="1"/>
</dbReference>
<name>A0A250VL67_STROL</name>
<dbReference type="Proteomes" id="UP000217446">
    <property type="component" value="Unassembled WGS sequence"/>
</dbReference>
<keyword evidence="4" id="KW-1185">Reference proteome</keyword>
<organism evidence="3 4">
    <name type="scientific">Streptomyces olivochromogenes</name>
    <dbReference type="NCBI Taxonomy" id="1963"/>
    <lineage>
        <taxon>Bacteria</taxon>
        <taxon>Bacillati</taxon>
        <taxon>Actinomycetota</taxon>
        <taxon>Actinomycetes</taxon>
        <taxon>Kitasatosporales</taxon>
        <taxon>Streptomycetaceae</taxon>
        <taxon>Streptomyces</taxon>
    </lineage>
</organism>
<dbReference type="PANTHER" id="PTHR35528:SF3">
    <property type="entry name" value="BLL1675 PROTEIN"/>
    <property type="match status" value="1"/>
</dbReference>
<feature type="region of interest" description="Disordered" evidence="1">
    <location>
        <begin position="53"/>
        <end position="83"/>
    </location>
</feature>
<comment type="caution">
    <text evidence="3">The sequence shown here is derived from an EMBL/GenBank/DDBJ whole genome shotgun (WGS) entry which is preliminary data.</text>
</comment>
<dbReference type="Pfam" id="PF13610">
    <property type="entry name" value="DDE_Tnp_IS240"/>
    <property type="match status" value="1"/>
</dbReference>
<sequence length="83" mass="9809">MQKHLWRAVDQDGNVLDVLLRNRRDEAAARRFIRKPLKKTRSGPRMIVTDEFRSDSAAHRTVMPSVEHRSHKGPRRSPWWRGP</sequence>
<evidence type="ECO:0000313" key="3">
    <source>
        <dbReference type="EMBL" id="GAX54834.1"/>
    </source>
</evidence>
<proteinExistence type="predicted"/>
<dbReference type="EMBL" id="BDQI01000015">
    <property type="protein sequence ID" value="GAX54834.1"/>
    <property type="molecule type" value="Genomic_DNA"/>
</dbReference>
<dbReference type="STRING" id="1963.AQJ27_36820"/>
<evidence type="ECO:0000256" key="1">
    <source>
        <dbReference type="SAM" id="MobiDB-lite"/>
    </source>
</evidence>
<dbReference type="InterPro" id="IPR052183">
    <property type="entry name" value="IS_Transposase"/>
</dbReference>